<dbReference type="Pfam" id="PF04134">
    <property type="entry name" value="DCC1-like"/>
    <property type="match status" value="1"/>
</dbReference>
<dbReference type="PANTHER" id="PTHR33639:SF2">
    <property type="entry name" value="DUF393 DOMAIN-CONTAINING PROTEIN"/>
    <property type="match status" value="1"/>
</dbReference>
<dbReference type="Proteomes" id="UP000245880">
    <property type="component" value="Unassembled WGS sequence"/>
</dbReference>
<keyword evidence="2" id="KW-1185">Reference proteome</keyword>
<dbReference type="EMBL" id="QGDT01000006">
    <property type="protein sequence ID" value="PWJ57550.1"/>
    <property type="molecule type" value="Genomic_DNA"/>
</dbReference>
<dbReference type="AlphaFoldDB" id="A0A316AL19"/>
<dbReference type="PANTHER" id="PTHR33639">
    <property type="entry name" value="THIOL-DISULFIDE OXIDOREDUCTASE DCC"/>
    <property type="match status" value="1"/>
</dbReference>
<organism evidence="1 2">
    <name type="scientific">Dyadobacter jejuensis</name>
    <dbReference type="NCBI Taxonomy" id="1082580"/>
    <lineage>
        <taxon>Bacteria</taxon>
        <taxon>Pseudomonadati</taxon>
        <taxon>Bacteroidota</taxon>
        <taxon>Cytophagia</taxon>
        <taxon>Cytophagales</taxon>
        <taxon>Spirosomataceae</taxon>
        <taxon>Dyadobacter</taxon>
    </lineage>
</organism>
<gene>
    <name evidence="1" type="ORF">CLV98_10620</name>
</gene>
<comment type="caution">
    <text evidence="1">The sequence shown here is derived from an EMBL/GenBank/DDBJ whole genome shotgun (WGS) entry which is preliminary data.</text>
</comment>
<dbReference type="InterPro" id="IPR007263">
    <property type="entry name" value="DCC1-like"/>
</dbReference>
<evidence type="ECO:0000313" key="1">
    <source>
        <dbReference type="EMBL" id="PWJ57550.1"/>
    </source>
</evidence>
<evidence type="ECO:0000313" key="2">
    <source>
        <dbReference type="Proteomes" id="UP000245880"/>
    </source>
</evidence>
<protein>
    <submittedName>
        <fullName evidence="1">Putative DCC family thiol-disulfide oxidoreductase YuxK</fullName>
    </submittedName>
</protein>
<proteinExistence type="predicted"/>
<dbReference type="InterPro" id="IPR052927">
    <property type="entry name" value="DCC_oxidoreductase"/>
</dbReference>
<name>A0A316AL19_9BACT</name>
<accession>A0A316AL19</accession>
<sequence length="135" mass="16162">MVIMKPQHIVFYDGDCALCNRFVLQLLKWDRREKLYFCSLQSDYGQQTLREHGRSLSDFDTFLYLHEGRLTEKSTGVLDLLYDLGGRWRWVSGMRILPKVLRDLVYDWVARNRHHVIGSNNSCKLPKPEWKRRFI</sequence>
<dbReference type="GO" id="GO:0015035">
    <property type="term" value="F:protein-disulfide reductase activity"/>
    <property type="evidence" value="ECO:0007669"/>
    <property type="project" value="InterPro"/>
</dbReference>
<reference evidence="1 2" key="1">
    <citation type="submission" date="2018-03" db="EMBL/GenBank/DDBJ databases">
        <title>Genomic Encyclopedia of Archaeal and Bacterial Type Strains, Phase II (KMG-II): from individual species to whole genera.</title>
        <authorList>
            <person name="Goeker M."/>
        </authorList>
    </citation>
    <scope>NUCLEOTIDE SEQUENCE [LARGE SCALE GENOMIC DNA]</scope>
    <source>
        <strain evidence="1 2">DSM 100346</strain>
    </source>
</reference>